<proteinExistence type="predicted"/>
<evidence type="ECO:0000256" key="1">
    <source>
        <dbReference type="SAM" id="Phobius"/>
    </source>
</evidence>
<sequence length="151" mass="18122">MFISPFRFGVPILPSEPDNSKAIKPHIIDKDSMPCLVHICLRICLLYMCFCGIIHTTKAKKNKRKRRIQTMKKTITEIESIIEERIAELEEEYELDIYDRNDIREEEYRKGGWKHDPFPEELEEEETEEECHYRSMEEQLNEVGMSMRDFF</sequence>
<keyword evidence="1" id="KW-0472">Membrane</keyword>
<protein>
    <submittedName>
        <fullName evidence="2">Uncharacterized protein</fullName>
    </submittedName>
</protein>
<reference evidence="2" key="1">
    <citation type="journal article" date="2021" name="Proc. Natl. Acad. Sci. U.S.A.">
        <title>A Catalog of Tens of Thousands of Viruses from Human Metagenomes Reveals Hidden Associations with Chronic Diseases.</title>
        <authorList>
            <person name="Tisza M.J."/>
            <person name="Buck C.B."/>
        </authorList>
    </citation>
    <scope>NUCLEOTIDE SEQUENCE</scope>
    <source>
        <strain evidence="2">CtLmu1</strain>
    </source>
</reference>
<organism evidence="2">
    <name type="scientific">Siphoviridae sp. ctLmu1</name>
    <dbReference type="NCBI Taxonomy" id="2826253"/>
    <lineage>
        <taxon>Viruses</taxon>
        <taxon>Duplodnaviria</taxon>
        <taxon>Heunggongvirae</taxon>
        <taxon>Uroviricota</taxon>
        <taxon>Caudoviricetes</taxon>
    </lineage>
</organism>
<name>A0A8S5NHJ1_9CAUD</name>
<keyword evidence="1" id="KW-0812">Transmembrane</keyword>
<dbReference type="EMBL" id="BK015164">
    <property type="protein sequence ID" value="DAD93664.1"/>
    <property type="molecule type" value="Genomic_DNA"/>
</dbReference>
<accession>A0A8S5NHJ1</accession>
<keyword evidence="1" id="KW-1133">Transmembrane helix</keyword>
<feature type="transmembrane region" description="Helical" evidence="1">
    <location>
        <begin position="36"/>
        <end position="57"/>
    </location>
</feature>
<evidence type="ECO:0000313" key="2">
    <source>
        <dbReference type="EMBL" id="DAD93664.1"/>
    </source>
</evidence>